<protein>
    <submittedName>
        <fullName evidence="1">Uncharacterized protein</fullName>
    </submittedName>
</protein>
<dbReference type="Proteomes" id="UP000315010">
    <property type="component" value="Unassembled WGS sequence"/>
</dbReference>
<dbReference type="EMBL" id="SJPJ01000001">
    <property type="protein sequence ID" value="TWT83651.1"/>
    <property type="molecule type" value="Genomic_DNA"/>
</dbReference>
<name>A0A5C5ZA25_9BACT</name>
<dbReference type="RefSeq" id="WP_419194744.1">
    <property type="nucleotide sequence ID" value="NZ_SJPJ01000001.1"/>
</dbReference>
<gene>
    <name evidence="1" type="ORF">CA13_51180</name>
</gene>
<sequence>MRVSSVLPRVWQVQKLRELSIEYYLVVRFPLKLAEYFVSGVCV</sequence>
<organism evidence="1 2">
    <name type="scientific">Novipirellula herctigrandis</name>
    <dbReference type="NCBI Taxonomy" id="2527986"/>
    <lineage>
        <taxon>Bacteria</taxon>
        <taxon>Pseudomonadati</taxon>
        <taxon>Planctomycetota</taxon>
        <taxon>Planctomycetia</taxon>
        <taxon>Pirellulales</taxon>
        <taxon>Pirellulaceae</taxon>
        <taxon>Novipirellula</taxon>
    </lineage>
</organism>
<comment type="caution">
    <text evidence="1">The sequence shown here is derived from an EMBL/GenBank/DDBJ whole genome shotgun (WGS) entry which is preliminary data.</text>
</comment>
<reference evidence="1 2" key="1">
    <citation type="submission" date="2019-02" db="EMBL/GenBank/DDBJ databases">
        <title>Deep-cultivation of Planctomycetes and their phenomic and genomic characterization uncovers novel biology.</title>
        <authorList>
            <person name="Wiegand S."/>
            <person name="Jogler M."/>
            <person name="Boedeker C."/>
            <person name="Pinto D."/>
            <person name="Vollmers J."/>
            <person name="Rivas-Marin E."/>
            <person name="Kohn T."/>
            <person name="Peeters S.H."/>
            <person name="Heuer A."/>
            <person name="Rast P."/>
            <person name="Oberbeckmann S."/>
            <person name="Bunk B."/>
            <person name="Jeske O."/>
            <person name="Meyerdierks A."/>
            <person name="Storesund J.E."/>
            <person name="Kallscheuer N."/>
            <person name="Luecker S."/>
            <person name="Lage O.M."/>
            <person name="Pohl T."/>
            <person name="Merkel B.J."/>
            <person name="Hornburger P."/>
            <person name="Mueller R.-W."/>
            <person name="Bruemmer F."/>
            <person name="Labrenz M."/>
            <person name="Spormann A.M."/>
            <person name="Op Den Camp H."/>
            <person name="Overmann J."/>
            <person name="Amann R."/>
            <person name="Jetten M.S.M."/>
            <person name="Mascher T."/>
            <person name="Medema M.H."/>
            <person name="Devos D.P."/>
            <person name="Kaster A.-K."/>
            <person name="Ovreas L."/>
            <person name="Rohde M."/>
            <person name="Galperin M.Y."/>
            <person name="Jogler C."/>
        </authorList>
    </citation>
    <scope>NUCLEOTIDE SEQUENCE [LARGE SCALE GENOMIC DNA]</scope>
    <source>
        <strain evidence="1 2">CA13</strain>
    </source>
</reference>
<evidence type="ECO:0000313" key="1">
    <source>
        <dbReference type="EMBL" id="TWT83651.1"/>
    </source>
</evidence>
<accession>A0A5C5ZA25</accession>
<dbReference type="AlphaFoldDB" id="A0A5C5ZA25"/>
<evidence type="ECO:0000313" key="2">
    <source>
        <dbReference type="Proteomes" id="UP000315010"/>
    </source>
</evidence>
<keyword evidence="2" id="KW-1185">Reference proteome</keyword>
<proteinExistence type="predicted"/>